<dbReference type="Proteomes" id="UP000414136">
    <property type="component" value="Unassembled WGS sequence"/>
</dbReference>
<dbReference type="AlphaFoldDB" id="A0A5E5A6M1"/>
<evidence type="ECO:0000256" key="1">
    <source>
        <dbReference type="SAM" id="MobiDB-lite"/>
    </source>
</evidence>
<protein>
    <recommendedName>
        <fullName evidence="4">DUF551 domain-containing protein</fullName>
    </recommendedName>
</protein>
<dbReference type="EMBL" id="CABPSQ010000004">
    <property type="protein sequence ID" value="VVE68788.1"/>
    <property type="molecule type" value="Genomic_DNA"/>
</dbReference>
<accession>A0A5E5A6M1</accession>
<evidence type="ECO:0000313" key="3">
    <source>
        <dbReference type="Proteomes" id="UP000414136"/>
    </source>
</evidence>
<keyword evidence="3" id="KW-1185">Reference proteome</keyword>
<reference evidence="2 3" key="1">
    <citation type="submission" date="2019-08" db="EMBL/GenBank/DDBJ databases">
        <authorList>
            <person name="Peeters C."/>
        </authorList>
    </citation>
    <scope>NUCLEOTIDE SEQUENCE [LARGE SCALE GENOMIC DNA]</scope>
    <source>
        <strain evidence="2 3">LMG 31118</strain>
    </source>
</reference>
<sequence length="351" mass="39675">MDMRSTNPSMSPYEPRPEGLNTQPAPPSVVETLRTPDLNAVPFDASQWQPIERAPKDCRTLLLGCPNSHGNWRTVRGQWMSIEYIARYWEEPDGVDAGWFETCEEIEECWRITPTHWMPLPPAPGTAATPAAQSAGRKAVRYFVYDNEGGYEEYGTDAERAAAHKSAISGYLDDGWSEEVDSVVSGIVTHKTVKCNVEQRPKSCVEHPEHDGDNCDACDAWNEWPNHEFDYTCRYEPEALYAVLANAEDGGANLYYVQDTRSFVGNCPTWWGKDFRGYVTRIDEAGKYTHEEAERICKRDTDKMWPCSMIDPLRRPTIDFQHLPPDDERIAAIAAIAAKSTKRAATSTLRE</sequence>
<name>A0A5E5A6M1_9BURK</name>
<organism evidence="2 3">
    <name type="scientific">Pandoraea captiosa</name>
    <dbReference type="NCBI Taxonomy" id="2508302"/>
    <lineage>
        <taxon>Bacteria</taxon>
        <taxon>Pseudomonadati</taxon>
        <taxon>Pseudomonadota</taxon>
        <taxon>Betaproteobacteria</taxon>
        <taxon>Burkholderiales</taxon>
        <taxon>Burkholderiaceae</taxon>
        <taxon>Pandoraea</taxon>
    </lineage>
</organism>
<feature type="compositionally biased region" description="Polar residues" evidence="1">
    <location>
        <begin position="1"/>
        <end position="10"/>
    </location>
</feature>
<evidence type="ECO:0000313" key="2">
    <source>
        <dbReference type="EMBL" id="VVE68788.1"/>
    </source>
</evidence>
<gene>
    <name evidence="2" type="ORF">PCA31118_03039</name>
</gene>
<proteinExistence type="predicted"/>
<feature type="region of interest" description="Disordered" evidence="1">
    <location>
        <begin position="1"/>
        <end position="27"/>
    </location>
</feature>
<evidence type="ECO:0008006" key="4">
    <source>
        <dbReference type="Google" id="ProtNLM"/>
    </source>
</evidence>